<evidence type="ECO:0000313" key="3">
    <source>
        <dbReference type="EMBL" id="CAB4810971.1"/>
    </source>
</evidence>
<dbReference type="EMBL" id="CAFBMA010000001">
    <property type="protein sequence ID" value="CAB4889571.1"/>
    <property type="molecule type" value="Genomic_DNA"/>
</dbReference>
<dbReference type="AlphaFoldDB" id="A0A6J7B0S0"/>
<sequence>MLENEFPPSLNIEDIKIKISEISQKPLDLHPQEFENVHSDLNRVLSGIDGL</sequence>
<evidence type="ECO:0000313" key="1">
    <source>
        <dbReference type="EMBL" id="CAB4680914.1"/>
    </source>
</evidence>
<evidence type="ECO:0000313" key="2">
    <source>
        <dbReference type="EMBL" id="CAB4701254.1"/>
    </source>
</evidence>
<reference evidence="4" key="1">
    <citation type="submission" date="2020-05" db="EMBL/GenBank/DDBJ databases">
        <authorList>
            <person name="Chiriac C."/>
            <person name="Salcher M."/>
            <person name="Ghai R."/>
            <person name="Kavagutti S V."/>
        </authorList>
    </citation>
    <scope>NUCLEOTIDE SEQUENCE</scope>
</reference>
<evidence type="ECO:0000313" key="7">
    <source>
        <dbReference type="EMBL" id="CAB5021023.1"/>
    </source>
</evidence>
<dbReference type="EMBL" id="CAFBNU010000001">
    <property type="protein sequence ID" value="CAB4956958.1"/>
    <property type="molecule type" value="Genomic_DNA"/>
</dbReference>
<evidence type="ECO:0000313" key="6">
    <source>
        <dbReference type="EMBL" id="CAB4956958.1"/>
    </source>
</evidence>
<organism evidence="4">
    <name type="scientific">freshwater metagenome</name>
    <dbReference type="NCBI Taxonomy" id="449393"/>
    <lineage>
        <taxon>unclassified sequences</taxon>
        <taxon>metagenomes</taxon>
        <taxon>ecological metagenomes</taxon>
    </lineage>
</organism>
<evidence type="ECO:0000313" key="4">
    <source>
        <dbReference type="EMBL" id="CAB4837509.1"/>
    </source>
</evidence>
<proteinExistence type="predicted"/>
<dbReference type="EMBL" id="CAEZYD010000002">
    <property type="protein sequence ID" value="CAB4701254.1"/>
    <property type="molecule type" value="Genomic_DNA"/>
</dbReference>
<dbReference type="EMBL" id="CAFAHD010000045">
    <property type="protein sequence ID" value="CAB4837509.1"/>
    <property type="molecule type" value="Genomic_DNA"/>
</dbReference>
<dbReference type="EMBL" id="CAFAAZ010000001">
    <property type="protein sequence ID" value="CAB4810971.1"/>
    <property type="molecule type" value="Genomic_DNA"/>
</dbReference>
<accession>A0A6J7B0S0</accession>
<protein>
    <submittedName>
        <fullName evidence="4">Unannotated protein</fullName>
    </submittedName>
</protein>
<dbReference type="EMBL" id="CAFBPT010000002">
    <property type="protein sequence ID" value="CAB5021023.1"/>
    <property type="molecule type" value="Genomic_DNA"/>
</dbReference>
<evidence type="ECO:0000313" key="5">
    <source>
        <dbReference type="EMBL" id="CAB4889571.1"/>
    </source>
</evidence>
<dbReference type="EMBL" id="CAEZXD010000035">
    <property type="protein sequence ID" value="CAB4680914.1"/>
    <property type="molecule type" value="Genomic_DNA"/>
</dbReference>
<gene>
    <name evidence="1" type="ORF">UFOPK2343_01097</name>
    <name evidence="2" type="ORF">UFOPK2652_00201</name>
    <name evidence="3" type="ORF">UFOPK3128_00004</name>
    <name evidence="4" type="ORF">UFOPK3227_00527</name>
    <name evidence="5" type="ORF">UFOPK3511_00268</name>
    <name evidence="6" type="ORF">UFOPK3880_00004</name>
    <name evidence="7" type="ORF">UFOPK4146_00257</name>
</gene>
<name>A0A6J7B0S0_9ZZZZ</name>